<feature type="region of interest" description="Disordered" evidence="1">
    <location>
        <begin position="20"/>
        <end position="111"/>
    </location>
</feature>
<evidence type="ECO:0000313" key="2">
    <source>
        <dbReference type="EMBL" id="KAK2755441.1"/>
    </source>
</evidence>
<comment type="caution">
    <text evidence="2">The sequence shown here is derived from an EMBL/GenBank/DDBJ whole genome shotgun (WGS) entry which is preliminary data.</text>
</comment>
<feature type="compositionally biased region" description="Basic residues" evidence="1">
    <location>
        <begin position="93"/>
        <end position="109"/>
    </location>
</feature>
<name>A0AAE0D4Y1_COLKA</name>
<feature type="compositionally biased region" description="Low complexity" evidence="1">
    <location>
        <begin position="20"/>
        <end position="32"/>
    </location>
</feature>
<keyword evidence="3" id="KW-1185">Reference proteome</keyword>
<accession>A0AAE0D4Y1</accession>
<dbReference type="Proteomes" id="UP001281614">
    <property type="component" value="Unassembled WGS sequence"/>
</dbReference>
<gene>
    <name evidence="2" type="ORF">CKAH01_01333</name>
</gene>
<dbReference type="AlphaFoldDB" id="A0AAE0D4Y1"/>
<feature type="compositionally biased region" description="Polar residues" evidence="1">
    <location>
        <begin position="61"/>
        <end position="71"/>
    </location>
</feature>
<evidence type="ECO:0000256" key="1">
    <source>
        <dbReference type="SAM" id="MobiDB-lite"/>
    </source>
</evidence>
<sequence>MLCCKPSRVLQQQSLSISLELPSHPSSTTPSTHPLPPFHQRSRHLPLSTPTDDRQEPRLPSPTQEHQQNRANLPRGPKSSPTQLTFPAPLLANRKKRMRLPKPQSRKLGKYTPLYKATSDQTTLPTPLHLSKTLARRTCIPEPYPNPPSHGKKKEKLSSCLLTASIVMYKVQVQPICHVSRLRLRCLTSRQTSDGHEITIHTLR</sequence>
<evidence type="ECO:0000313" key="3">
    <source>
        <dbReference type="Proteomes" id="UP001281614"/>
    </source>
</evidence>
<dbReference type="EMBL" id="VYYT01000222">
    <property type="protein sequence ID" value="KAK2755441.1"/>
    <property type="molecule type" value="Genomic_DNA"/>
</dbReference>
<organism evidence="2 3">
    <name type="scientific">Colletotrichum kahawae</name>
    <name type="common">Coffee berry disease fungus</name>
    <dbReference type="NCBI Taxonomy" id="34407"/>
    <lineage>
        <taxon>Eukaryota</taxon>
        <taxon>Fungi</taxon>
        <taxon>Dikarya</taxon>
        <taxon>Ascomycota</taxon>
        <taxon>Pezizomycotina</taxon>
        <taxon>Sordariomycetes</taxon>
        <taxon>Hypocreomycetidae</taxon>
        <taxon>Glomerellales</taxon>
        <taxon>Glomerellaceae</taxon>
        <taxon>Colletotrichum</taxon>
        <taxon>Colletotrichum gloeosporioides species complex</taxon>
    </lineage>
</organism>
<reference evidence="2" key="1">
    <citation type="submission" date="2023-02" db="EMBL/GenBank/DDBJ databases">
        <title>Colletotrichum kahawae CIFC_Que2 genome sequencing and assembly.</title>
        <authorList>
            <person name="Baroncelli R."/>
        </authorList>
    </citation>
    <scope>NUCLEOTIDE SEQUENCE</scope>
    <source>
        <strain evidence="2">CIFC_Que2</strain>
    </source>
</reference>
<proteinExistence type="predicted"/>
<protein>
    <submittedName>
        <fullName evidence="2">Uncharacterized protein</fullName>
    </submittedName>
</protein>